<feature type="transmembrane region" description="Helical" evidence="8">
    <location>
        <begin position="3156"/>
        <end position="3178"/>
    </location>
</feature>
<feature type="non-terminal residue" evidence="10">
    <location>
        <position position="1"/>
    </location>
</feature>
<evidence type="ECO:0000256" key="1">
    <source>
        <dbReference type="ARBA" id="ARBA00004370"/>
    </source>
</evidence>
<dbReference type="Gene3D" id="1.25.40.280">
    <property type="entry name" value="alix/aip1 like domains"/>
    <property type="match status" value="1"/>
</dbReference>
<feature type="region of interest" description="Disordered" evidence="7">
    <location>
        <begin position="4076"/>
        <end position="4142"/>
    </location>
</feature>
<comment type="subcellular location">
    <subcellularLocation>
        <location evidence="1">Membrane</location>
    </subcellularLocation>
</comment>
<feature type="transmembrane region" description="Helical" evidence="8">
    <location>
        <begin position="3027"/>
        <end position="3046"/>
    </location>
</feature>
<feature type="transmembrane region" description="Helical" evidence="8">
    <location>
        <begin position="3618"/>
        <end position="3636"/>
    </location>
</feature>
<evidence type="ECO:0000256" key="6">
    <source>
        <dbReference type="SAM" id="Coils"/>
    </source>
</evidence>
<keyword evidence="6" id="KW-0175">Coiled coil</keyword>
<sequence>SLQRVKDFENGTLCKILHGVALAQAQELVLLRGVTKEVVDWVLMGKLAMDISRRYGDLCPPAKWKPWLDWKKTYYIGLSSYYQGVAEWAKNDGNGCAQAIAQFQSAKEQLSPLQNKEVERSKAIIDRDLDIATARNRSVYLEQKTTPLLLGGVAANTSVAMGATGLVELSDIALDASDVLQVDVRVYGAVASDVRSSVLAVESMTNYPTMYSAGAFVNGSWRLAAKTQASSPNVARRVESLTIGFQTGRSYVGTLPYALRVTVIKASRQVSEWVYRGNMTWQAAPSAWPTSADTAAAPALAGGQTAYNKSVPFGATNTIHMSDITFGVQDEVVLDFSVYSNVVPLQVTAFASQRVATYPTMYHTAVLSSAAWRLPSYLLPVNASRKVANLTLVIRMPDGFSGAAQFGVRFTALSANQVQTSWVTRAKMTWQSGTAAALPVLRPATSSSQLSVGAVQPTPLVPFNTTGTIELSNVVLGVSDTLTLDVAVHSPAVAKTVSVYIVQSVTNYPVTYFASAALTNGPYVVPAFALPGFQNASRRLSTVLISVAMTHSFEGTVSYGIRMTAARGTSTSRWDYRGNLTWQSKVVVQVPQGLGVMLKSPIVESFVGDSFVAFNTSVSFVMSNVTLHMMDEVLLECSLLGKASARSVIEDLEIPWPVSILLPYQPTLAFGAWTPFVLNVTNVTGLVDVSLKCSDDVTVYQDGKWILGDAGGFHYLPNTSPIMLPSTVLRFTVAFNATVKLDLSTLFTDDPDVRSFATTECSLSWNASHIQWIELDEVAVASSFQQVRQPLMNCSNTSVVHVHPAVGFLGDTRVILLISSHSTVKPVTLQFHVQAPIPTLRVFAQSTSSSIQSRASLVLLEASAPHPCHLQLQMADLVRFQFQGQTYTGNVTLTQRSLRQQAISILPPDEYMPRQVVNLSAFSTCPFAQSMAVSTQFIIYWLRASPPSLNVSCPLRILSTDALLANITSALHPQDADTGKLTLDVVFNSSQLSLNNRATMLEPNRFRVDAGQPYASFIPLRFFSGVVAVRFILTSYAFDTTASAVVDQNIMVLPVASSPAARLTTSLLRQNEPMQLSVVLDPVSVTGYIESYRALLILDALNVAAVANLTCAVVSTRLYCPLTPGFVRFYNQSIVVITRKQFSGSMNVSTLVISAVNTPPACLENALTVQDETAVQTIPLTVVPSVPIARVLTIESEEDSIIGISVGNARHLWDMEGDVVVQVWMNGQSRLPQTLSGTSVRSWTVPSNVSTVYIQNQLRFTGFQKVYLVGDVYTLVNIVVKPKRFTARLSMPSRTTVALSIAAQTSVQLAVPRGIPVAGTVGLRYVGPQGRFRLYAVQNASVQVRVAGAFAGAFRLTLESGGGFQMSFDVRIFPMAVVPQLSNAPPTLVVNATQTSVVLAPQSADDILIVDSTTGVQTTSPLTLQWPRYQTSTKTYVTTASSTQVASSPLTVSTAQRVVTTTVAVIAQPVPALVQLERLQSIVAFPTWTTYWNDNITCRFQVTSPDTTGNQVVRVFVTVNSSQIQLVRYNATSVSPPADGVVEIIPAKPTTYFVPSIQLELVPRFGFAGDVLFGVVARSTVRDTSNSVDTTVSWNVTVVPTASVISLQFMAVKSRLLETDTIMMNTTVGTITVLESLTLTVSSSAANLSLVEPLKIEPNRTFSLQIAQYWFGVFDVTMNATVQHRIVSPRDRTVVSRTVRMEIVPIAYPPVLVVPYVVPSAPLIWSPLSITQFSPFLPNRVVPLETMRLFLRVSQVGLSLRSNTTVLKVMPNVMLEVLPSAQVMGTGGVYNVTFIAIHRIPSSNTSATTTSDQILRVAGISTDVNSTSIVEGQGILLSVALQAPPLNPVALNVICTNSQRITLNASTATLNDTSPWNIALATTRDNIDRGDVRVNCSVQVTTQDPYYNQVDGGRTGLFIQDPDVSGFDITGPMSNRRVQLVVAEGVFGDSYAIRLNTIPFASVTVALSCEQERVGIFPPTLTFSPDDWNASWTRECLLPSDRYQRESRHCSRSIVHSVASDDPVYASLANFTVALRTIETADRTPAPMAQQLYFGDTGADLILTFNRAVDQTNFTKSNFSCAVVFNVTGTGLFGDNPVCSWPNTRTIRVVLGRAPTVLPKDIVTLNGNVLKSTPEAILSMSSTSMQVELPRRPPVPRTTVSGPLNLGSCDHLSLNARASSGSGGRQMVWQWTVDPPGILDGLGLTNQTIWIPSDELSYGGVYTITLTLTNFFGMNATSDKLVVTKASMPLPSVYIEGPSQVTLLRSQSLQLSSVASVSTCGNATTNPSMGFAWSVNNVPVVSESRNPRQLKLSGLDVGVHTVTVLVFMSDRPEVNNTANVAVQIKPSPLTALIVGGNRTVGNGDDLLLNGTRSFDPDNRSTSLEYLWACTDPNTGRTSCNGEAILDGGVTTIARDNLPPKQVIQITLTVLTIVLGNPPVTKIVSLATTKFNPDAKIVLSGSVSSVLDAKPTATWAIDGDQDGSIAAAAFGLSAASLRMVVVPNSLRPGRSYGFVLTGKDKFNQLSSATMTIAMNEAPTSGNVEVTPASGTTLSTVFRISCNDWVDEDLPLKFSFKYIVGEYSPDVPQVTLSDYSLTTSFDTVFPTGGGPNNTITIISYIADALGYTTQSISTVQVTLPQLDAEAQASFMQNQTSELENLASSKDPGKVLNMVNILAKQKMLGSLLNSMAIANANVEPTPQALEQQSSAVASIAANVAVLSPTQQSQALDLVANILSSSSSVTLSPATTAAVGQSISSLLDATPVASTVSQSGQRLLQGQDTKSTRVGNTVSMLATSMLSDHEPGEVAVQLNTKNLKLTLQRHEPSELSTTVVDLPLTAEQIKRNYTSPSFAFPDTFSTHGCDDFVDSHAALYASNLYSDESSALVNSAVMGLNLKCGDKPLPVANLSKGFVIRMRNNMQYPAPPAPSNGTVQCFANDTTVTNITCDAANQLFKIVACNGTMNYTVLYTCPQYVSVSVSDPDPDYIVCECNHLTDFTSQVNQALRAVEDNVVAVFSHKTTLEDIKQNIQVVVTMGIFFILYGAGLLYGMRRDRLDAIGYSQELKKLMEVKNVDMTNLFQLPKVLSAKTRTEKLKALVHGFWNGMTSKHQLLSIFLTYDPDFTRPQRLMIIFTTIMSQMFINAVLYRLRQLEPNIGTMIVSGLISSVVMMPVTLAFVMLYKKSAKKREYLVRYHLEDSENEVEVQVDAYGNPVEYTKYQVLCMDLHAAFNRVDAASYQACHRVLQQDGIDGTMIGALSRAIFIVVHGHDVFEQPPPPLADELVVKSSISDVRQKKRSSRKMSRKTVVERDPVISTIQADNILPPVNSHEAMAKCLAMWGNQGLHTVLMKVEPTQLSPAATAQLAAQTKLATDKLNLSRAASEVADFDGGHALLEYCVKFHECAECFANDNVSVLRHAQDEIRRAKEELVAVKQLLKSQASQRFGGTVRRSLGRLSKSSMNETKTVALHAVKDQVVVHTTKRHMSNANTRQKQARKSLQMEQVQMKKHSQAEIQAVLANLKWLQRWKKRYQMYMADKESKRLAAMPLHERQFFLKETEKLRSLRMTSRLLYNQFLRRQPEKLPKPLFPAWVNYILYVMCACIDGFAAWFVLQFAFTIGGDLANVFIGSVVTGLVMTWVVSDPIKIFFKMGILPVFATALLANTGIFDALSAETFALGATAAVGVAGVAKLRGKKAQAAVDAALPGANAPKKMHVANEALARVRHEQSDMPNGSPTEAIVAEMEAATQVEYLQAWEQVHESSLAAEKLPNDALLNEAERKRRSVVKRTGPTLSSLPPATINHPDHVLFPDNYMDMPAPSDVLVDVSGPSTGLVPFSTETFNGDVCQCGSHVALADRVKHVTLECSHRMVQCRNPDCGLFMPARGLAGHEGSQCRLVLCVCDRMIPKYKLRQHQLSDECAAKIVCCRMGCGIATLSVKHQDKHERTECPLRPMECPKCHVVLQVRDHPAHDLECIGTNDVEAPSPVRVKGPALAIVAGTTKPLPKRKQLAPLRLTKRVYVTSMADDDSDAVGSDEPKVTPMRITGPPLAASLVEARIQSGLASAAKSTLEERTFHRAQARSFLQENTRRGQFDSTENSLFGSNATQPSKPSGSGAMSPAVAARSSPYKLKQRAMYHGSDDEEEDADA</sequence>
<dbReference type="VEuPathDB" id="FungiDB:H310_15409"/>
<dbReference type="GO" id="GO:0006816">
    <property type="term" value="P:calcium ion transport"/>
    <property type="evidence" value="ECO:0007669"/>
    <property type="project" value="TreeGrafter"/>
</dbReference>
<feature type="transmembrane region" description="Helical" evidence="8">
    <location>
        <begin position="3643"/>
        <end position="3663"/>
    </location>
</feature>
<dbReference type="Proteomes" id="UP000285060">
    <property type="component" value="Unassembled WGS sequence"/>
</dbReference>
<evidence type="ECO:0000256" key="8">
    <source>
        <dbReference type="SAM" id="Phobius"/>
    </source>
</evidence>
<evidence type="ECO:0000256" key="2">
    <source>
        <dbReference type="ARBA" id="ARBA00022692"/>
    </source>
</evidence>
<dbReference type="GO" id="GO:0005261">
    <property type="term" value="F:monoatomic cation channel activity"/>
    <property type="evidence" value="ECO:0007669"/>
    <property type="project" value="TreeGrafter"/>
</dbReference>
<dbReference type="VEuPathDB" id="FungiDB:H310_13161"/>
<accession>A0A3R6ZAS6</accession>
<evidence type="ECO:0000259" key="9">
    <source>
        <dbReference type="Pfam" id="PF02010"/>
    </source>
</evidence>
<feature type="transmembrane region" description="Helical" evidence="8">
    <location>
        <begin position="3126"/>
        <end position="3144"/>
    </location>
</feature>
<keyword evidence="4 8" id="KW-1133">Transmembrane helix</keyword>
<dbReference type="PANTHER" id="PTHR46730">
    <property type="entry name" value="POLYCYSTIN-1"/>
    <property type="match status" value="1"/>
</dbReference>
<evidence type="ECO:0000256" key="4">
    <source>
        <dbReference type="ARBA" id="ARBA00022989"/>
    </source>
</evidence>
<evidence type="ECO:0000256" key="3">
    <source>
        <dbReference type="ARBA" id="ARBA00022737"/>
    </source>
</evidence>
<protein>
    <recommendedName>
        <fullName evidence="9">PKD/REJ-like domain-containing protein</fullName>
    </recommendedName>
</protein>
<dbReference type="GO" id="GO:0005886">
    <property type="term" value="C:plasma membrane"/>
    <property type="evidence" value="ECO:0007669"/>
    <property type="project" value="TreeGrafter"/>
</dbReference>
<feature type="coiled-coil region" evidence="6">
    <location>
        <begin position="3412"/>
        <end position="3439"/>
    </location>
</feature>
<evidence type="ECO:0000313" key="11">
    <source>
        <dbReference type="Proteomes" id="UP000285060"/>
    </source>
</evidence>
<keyword evidence="2 8" id="KW-0812">Transmembrane</keyword>
<dbReference type="Pfam" id="PF02010">
    <property type="entry name" value="REJ"/>
    <property type="match status" value="1"/>
</dbReference>
<reference evidence="10 11" key="1">
    <citation type="submission" date="2018-08" db="EMBL/GenBank/DDBJ databases">
        <title>Aphanomyces genome sequencing and annotation.</title>
        <authorList>
            <person name="Minardi D."/>
            <person name="Oidtmann B."/>
            <person name="Van Der Giezen M."/>
            <person name="Studholme D.J."/>
        </authorList>
    </citation>
    <scope>NUCLEOTIDE SEQUENCE [LARGE SCALE GENOMIC DNA]</scope>
    <source>
        <strain evidence="10 11">NJM0002</strain>
    </source>
</reference>
<keyword evidence="3" id="KW-0677">Repeat</keyword>
<name>A0A3R6ZAS6_9STRA</name>
<proteinExistence type="predicted"/>
<keyword evidence="5 8" id="KW-0472">Membrane</keyword>
<feature type="transmembrane region" description="Helical" evidence="8">
    <location>
        <begin position="3590"/>
        <end position="3612"/>
    </location>
</feature>
<evidence type="ECO:0000313" key="10">
    <source>
        <dbReference type="EMBL" id="RHY34889.1"/>
    </source>
</evidence>
<dbReference type="InterPro" id="IPR002859">
    <property type="entry name" value="PKD/REJ-like"/>
</dbReference>
<dbReference type="VEuPathDB" id="FungiDB:H310_13163"/>
<dbReference type="PANTHER" id="PTHR46730:SF1">
    <property type="entry name" value="PLAT DOMAIN-CONTAINING PROTEIN"/>
    <property type="match status" value="1"/>
</dbReference>
<evidence type="ECO:0000256" key="5">
    <source>
        <dbReference type="ARBA" id="ARBA00023136"/>
    </source>
</evidence>
<organism evidence="10 11">
    <name type="scientific">Aphanomyces invadans</name>
    <dbReference type="NCBI Taxonomy" id="157072"/>
    <lineage>
        <taxon>Eukaryota</taxon>
        <taxon>Sar</taxon>
        <taxon>Stramenopiles</taxon>
        <taxon>Oomycota</taxon>
        <taxon>Saprolegniomycetes</taxon>
        <taxon>Saprolegniales</taxon>
        <taxon>Verrucalvaceae</taxon>
        <taxon>Aphanomyces</taxon>
    </lineage>
</organism>
<comment type="caution">
    <text evidence="10">The sequence shown here is derived from an EMBL/GenBank/DDBJ whole genome shotgun (WGS) entry which is preliminary data.</text>
</comment>
<gene>
    <name evidence="10" type="ORF">DYB32_000577</name>
</gene>
<feature type="compositionally biased region" description="Polar residues" evidence="7">
    <location>
        <begin position="4087"/>
        <end position="4106"/>
    </location>
</feature>
<dbReference type="InterPro" id="IPR038499">
    <property type="entry name" value="BRO1_sf"/>
</dbReference>
<dbReference type="EMBL" id="QUSY01000014">
    <property type="protein sequence ID" value="RHY34889.1"/>
    <property type="molecule type" value="Genomic_DNA"/>
</dbReference>
<keyword evidence="11" id="KW-1185">Reference proteome</keyword>
<feature type="domain" description="PKD/REJ-like" evidence="9">
    <location>
        <begin position="2292"/>
        <end position="2673"/>
    </location>
</feature>
<evidence type="ECO:0000256" key="7">
    <source>
        <dbReference type="SAM" id="MobiDB-lite"/>
    </source>
</evidence>